<evidence type="ECO:0000256" key="2">
    <source>
        <dbReference type="ARBA" id="ARBA00005381"/>
    </source>
</evidence>
<keyword evidence="5 7" id="KW-1133">Transmembrane helix</keyword>
<evidence type="ECO:0000256" key="3">
    <source>
        <dbReference type="ARBA" id="ARBA00022475"/>
    </source>
</evidence>
<dbReference type="Gene3D" id="3.30.70.1230">
    <property type="entry name" value="Nucleotide cyclase"/>
    <property type="match status" value="1"/>
</dbReference>
<dbReference type="SUPFAM" id="SSF158472">
    <property type="entry name" value="HAMP domain-like"/>
    <property type="match status" value="1"/>
</dbReference>
<dbReference type="Pfam" id="PF00211">
    <property type="entry name" value="Guanylate_cyc"/>
    <property type="match status" value="1"/>
</dbReference>
<dbReference type="Pfam" id="PF00672">
    <property type="entry name" value="HAMP"/>
    <property type="match status" value="1"/>
</dbReference>
<dbReference type="SUPFAM" id="SSF55073">
    <property type="entry name" value="Nucleotide cyclase"/>
    <property type="match status" value="1"/>
</dbReference>
<dbReference type="CDD" id="cd07302">
    <property type="entry name" value="CHD"/>
    <property type="match status" value="1"/>
</dbReference>
<dbReference type="PROSITE" id="PS50885">
    <property type="entry name" value="HAMP"/>
    <property type="match status" value="1"/>
</dbReference>
<feature type="domain" description="Guanylate cyclase" evidence="8">
    <location>
        <begin position="362"/>
        <end position="486"/>
    </location>
</feature>
<dbReference type="InterPro" id="IPR001054">
    <property type="entry name" value="A/G_cyclase"/>
</dbReference>
<organism evidence="10 11">
    <name type="scientific">Haloechinothrix salitolerans</name>
    <dbReference type="NCBI Taxonomy" id="926830"/>
    <lineage>
        <taxon>Bacteria</taxon>
        <taxon>Bacillati</taxon>
        <taxon>Actinomycetota</taxon>
        <taxon>Actinomycetes</taxon>
        <taxon>Pseudonocardiales</taxon>
        <taxon>Pseudonocardiaceae</taxon>
        <taxon>Haloechinothrix</taxon>
    </lineage>
</organism>
<gene>
    <name evidence="10" type="ORF">ACFQGD_22355</name>
</gene>
<dbReference type="CDD" id="cd06225">
    <property type="entry name" value="HAMP"/>
    <property type="match status" value="1"/>
</dbReference>
<dbReference type="EMBL" id="JBHSXX010000001">
    <property type="protein sequence ID" value="MFC6869888.1"/>
    <property type="molecule type" value="Genomic_DNA"/>
</dbReference>
<dbReference type="InterPro" id="IPR029787">
    <property type="entry name" value="Nucleotide_cyclase"/>
</dbReference>
<comment type="similarity">
    <text evidence="2">Belongs to the adenylyl cyclase class-3 family.</text>
</comment>
<evidence type="ECO:0000259" key="9">
    <source>
        <dbReference type="PROSITE" id="PS50885"/>
    </source>
</evidence>
<protein>
    <submittedName>
        <fullName evidence="10">Adenylate/guanylate cyclase domain-containing protein</fullName>
    </submittedName>
</protein>
<comment type="caution">
    <text evidence="10">The sequence shown here is derived from an EMBL/GenBank/DDBJ whole genome shotgun (WGS) entry which is preliminary data.</text>
</comment>
<dbReference type="InterPro" id="IPR003660">
    <property type="entry name" value="HAMP_dom"/>
</dbReference>
<accession>A0ABW2C4F8</accession>
<feature type="transmembrane region" description="Helical" evidence="7">
    <location>
        <begin position="254"/>
        <end position="275"/>
    </location>
</feature>
<name>A0ABW2C4F8_9PSEU</name>
<dbReference type="Gene3D" id="6.10.340.10">
    <property type="match status" value="1"/>
</dbReference>
<dbReference type="RefSeq" id="WP_345403930.1">
    <property type="nucleotide sequence ID" value="NZ_BAABLA010000116.1"/>
</dbReference>
<evidence type="ECO:0000256" key="4">
    <source>
        <dbReference type="ARBA" id="ARBA00022692"/>
    </source>
</evidence>
<keyword evidence="11" id="KW-1185">Reference proteome</keyword>
<dbReference type="PANTHER" id="PTHR43081:SF17">
    <property type="entry name" value="BLL5647 PROTEIN"/>
    <property type="match status" value="1"/>
</dbReference>
<evidence type="ECO:0000256" key="5">
    <source>
        <dbReference type="ARBA" id="ARBA00022989"/>
    </source>
</evidence>
<keyword evidence="6 7" id="KW-0472">Membrane</keyword>
<feature type="transmembrane region" description="Helical" evidence="7">
    <location>
        <begin position="169"/>
        <end position="195"/>
    </location>
</feature>
<reference evidence="11" key="1">
    <citation type="journal article" date="2019" name="Int. J. Syst. Evol. Microbiol.">
        <title>The Global Catalogue of Microorganisms (GCM) 10K type strain sequencing project: providing services to taxonomists for standard genome sequencing and annotation.</title>
        <authorList>
            <consortium name="The Broad Institute Genomics Platform"/>
            <consortium name="The Broad Institute Genome Sequencing Center for Infectious Disease"/>
            <person name="Wu L."/>
            <person name="Ma J."/>
        </authorList>
    </citation>
    <scope>NUCLEOTIDE SEQUENCE [LARGE SCALE GENOMIC DNA]</scope>
    <source>
        <strain evidence="11">KCTC 32255</strain>
    </source>
</reference>
<evidence type="ECO:0000256" key="1">
    <source>
        <dbReference type="ARBA" id="ARBA00004651"/>
    </source>
</evidence>
<dbReference type="SMART" id="SM00304">
    <property type="entry name" value="HAMP"/>
    <property type="match status" value="1"/>
</dbReference>
<feature type="transmembrane region" description="Helical" evidence="7">
    <location>
        <begin position="89"/>
        <end position="112"/>
    </location>
</feature>
<sequence length="542" mass="58847">MSEQQTSPPTMADRLRMARKSEDRVMRESPFGSWLLGSGDQDGGKLRIRVRWLLGGLLAIANIVGATVAILLVTLVMPGPPVFTDELVLVNFVAVPAYIVVSWACINIWAVIRGLRVLHWATDGGQLDEHQRRATLRLPAEFTIMQALAWLGGLIVFSLLYGLANPDLLLKIAFSIVLSGTVTCANAYLLSEFALRPIAARALSTGPRLRRLSVGVTLRTLLFWAMGTAVPVLGLMLVALLALLRVEDVSRFDFAVTVLVLGAITLAGGFGVTLLTTRATTAPIRTVRAALARVERGDFDTEVVVFDGTELGRLQTGFNDMVAGLRERERVKDIFGRLVGEDVAEVAMSQQVELGGELRDVAVLFVDVVGSTAIAATRPPTEVVELLNRFFAVVVDEVHAHDGFVNKFQGDAALAIFGAPTELPDAECMALKAARRMNERLRAEVPEFPAGIGVSAGPAVAGNVGAETRFEYTVIGDPVNEAARLTELAKSVRGNVAASMRVLERACDDDERKHWREYKRVPLRGRTEHTRVAVLADGGRRR</sequence>
<comment type="subcellular location">
    <subcellularLocation>
        <location evidence="1">Cell membrane</location>
        <topology evidence="1">Multi-pass membrane protein</topology>
    </subcellularLocation>
</comment>
<feature type="transmembrane region" description="Helical" evidence="7">
    <location>
        <begin position="52"/>
        <end position="77"/>
    </location>
</feature>
<evidence type="ECO:0000256" key="6">
    <source>
        <dbReference type="ARBA" id="ARBA00023136"/>
    </source>
</evidence>
<feature type="domain" description="HAMP" evidence="9">
    <location>
        <begin position="278"/>
        <end position="330"/>
    </location>
</feature>
<dbReference type="PROSITE" id="PS50125">
    <property type="entry name" value="GUANYLATE_CYCLASE_2"/>
    <property type="match status" value="1"/>
</dbReference>
<evidence type="ECO:0000313" key="10">
    <source>
        <dbReference type="EMBL" id="MFC6869888.1"/>
    </source>
</evidence>
<dbReference type="InterPro" id="IPR050697">
    <property type="entry name" value="Adenylyl/Guanylyl_Cyclase_3/4"/>
</dbReference>
<feature type="transmembrane region" description="Helical" evidence="7">
    <location>
        <begin position="142"/>
        <end position="163"/>
    </location>
</feature>
<evidence type="ECO:0000313" key="11">
    <source>
        <dbReference type="Proteomes" id="UP001596337"/>
    </source>
</evidence>
<feature type="transmembrane region" description="Helical" evidence="7">
    <location>
        <begin position="216"/>
        <end position="242"/>
    </location>
</feature>
<dbReference type="Proteomes" id="UP001596337">
    <property type="component" value="Unassembled WGS sequence"/>
</dbReference>
<evidence type="ECO:0000256" key="7">
    <source>
        <dbReference type="SAM" id="Phobius"/>
    </source>
</evidence>
<keyword evidence="4 7" id="KW-0812">Transmembrane</keyword>
<evidence type="ECO:0000259" key="8">
    <source>
        <dbReference type="PROSITE" id="PS50125"/>
    </source>
</evidence>
<proteinExistence type="inferred from homology"/>
<dbReference type="SMART" id="SM00044">
    <property type="entry name" value="CYCc"/>
    <property type="match status" value="1"/>
</dbReference>
<keyword evidence="3" id="KW-1003">Cell membrane</keyword>
<dbReference type="PANTHER" id="PTHR43081">
    <property type="entry name" value="ADENYLATE CYCLASE, TERMINAL-DIFFERENTIATION SPECIFIC-RELATED"/>
    <property type="match status" value="1"/>
</dbReference>